<dbReference type="RefSeq" id="WP_357779673.1">
    <property type="nucleotide sequence ID" value="NZ_JBFAKC010000001.1"/>
</dbReference>
<keyword evidence="5" id="KW-1185">Reference proteome</keyword>
<sequence>MSSVSVVVRVLAGLMLAVGVTAPMTVAEPQPVADPWSDGVPVTHQYRQTYLTAPDGTRLHADILRPAGLPEDARTPVILTVSPYRSHTAYISLPRLTGGPSTESLPVEMALRAGYTYVIVDLRGFGGSDGCPDYGGPGERSDVVTAVEWAASQPWSTGRVGMVGVSYEAWTGLLGLAAKPKGLAAVAAFSPVVDPYSYLYMQGVSWKFSGKPVTENGIRPADQVGLEHLAIASTPGRPEDSAEYRANAIAMTQPCAEDFLSLTGDHDANRPGWRERDLVTATRGNTIPLFLGQGFLDANTRPDRVFDLWQAQGPGEHRAWFGQWGHSDCHTKCGTPNFETELLAFFDRHVALRTVEVPGPKVTVGQFDGGWRAESAWPPADSRRYPVELRTGAYTDRGFLPGPDREIWSISQPFDRVTHLSGVATASLRLGGPPSATATIELYDVEPSGRATLVTRGIAPVAADTRIRTLAQDWPLAAGHRLGVRITDVVDDVWSHAPADARVTVDAARLELPLLTDARVPDLTGGTSEAHAKWRVEKTTTLPPEVLNNAVMFMNLPNETGRP</sequence>
<feature type="signal peptide" evidence="2">
    <location>
        <begin position="1"/>
        <end position="22"/>
    </location>
</feature>
<dbReference type="InterPro" id="IPR029058">
    <property type="entry name" value="AB_hydrolase_fold"/>
</dbReference>
<accession>A0ABV3FM36</accession>
<dbReference type="EMBL" id="JBFAKC010000001">
    <property type="protein sequence ID" value="MEV0706461.1"/>
    <property type="molecule type" value="Genomic_DNA"/>
</dbReference>
<keyword evidence="1 4" id="KW-0378">Hydrolase</keyword>
<protein>
    <submittedName>
        <fullName evidence="4">CocE/NonD family hydrolase</fullName>
    </submittedName>
</protein>
<dbReference type="SMART" id="SM00939">
    <property type="entry name" value="PepX_C"/>
    <property type="match status" value="1"/>
</dbReference>
<evidence type="ECO:0000259" key="3">
    <source>
        <dbReference type="SMART" id="SM00939"/>
    </source>
</evidence>
<evidence type="ECO:0000313" key="5">
    <source>
        <dbReference type="Proteomes" id="UP001551695"/>
    </source>
</evidence>
<comment type="caution">
    <text evidence="4">The sequence shown here is derived from an EMBL/GenBank/DDBJ whole genome shotgun (WGS) entry which is preliminary data.</text>
</comment>
<gene>
    <name evidence="4" type="ORF">AB0I48_02755</name>
</gene>
<organism evidence="4 5">
    <name type="scientific">Nocardia aurea</name>
    <dbReference type="NCBI Taxonomy" id="2144174"/>
    <lineage>
        <taxon>Bacteria</taxon>
        <taxon>Bacillati</taxon>
        <taxon>Actinomycetota</taxon>
        <taxon>Actinomycetes</taxon>
        <taxon>Mycobacteriales</taxon>
        <taxon>Nocardiaceae</taxon>
        <taxon>Nocardia</taxon>
    </lineage>
</organism>
<dbReference type="SUPFAM" id="SSF49785">
    <property type="entry name" value="Galactose-binding domain-like"/>
    <property type="match status" value="1"/>
</dbReference>
<evidence type="ECO:0000256" key="1">
    <source>
        <dbReference type="ARBA" id="ARBA00022801"/>
    </source>
</evidence>
<dbReference type="SUPFAM" id="SSF53474">
    <property type="entry name" value="alpha/beta-Hydrolases"/>
    <property type="match status" value="1"/>
</dbReference>
<feature type="chain" id="PRO_5045611327" evidence="2">
    <location>
        <begin position="23"/>
        <end position="563"/>
    </location>
</feature>
<proteinExistence type="predicted"/>
<dbReference type="InterPro" id="IPR008979">
    <property type="entry name" value="Galactose-bd-like_sf"/>
</dbReference>
<dbReference type="Pfam" id="PF02129">
    <property type="entry name" value="Peptidase_S15"/>
    <property type="match status" value="1"/>
</dbReference>
<dbReference type="Proteomes" id="UP001551695">
    <property type="component" value="Unassembled WGS sequence"/>
</dbReference>
<dbReference type="GO" id="GO:0016787">
    <property type="term" value="F:hydrolase activity"/>
    <property type="evidence" value="ECO:0007669"/>
    <property type="project" value="UniProtKB-KW"/>
</dbReference>
<reference evidence="4 5" key="1">
    <citation type="submission" date="2024-06" db="EMBL/GenBank/DDBJ databases">
        <title>The Natural Products Discovery Center: Release of the First 8490 Sequenced Strains for Exploring Actinobacteria Biosynthetic Diversity.</title>
        <authorList>
            <person name="Kalkreuter E."/>
            <person name="Kautsar S.A."/>
            <person name="Yang D."/>
            <person name="Bader C.D."/>
            <person name="Teijaro C.N."/>
            <person name="Fluegel L."/>
            <person name="Davis C.M."/>
            <person name="Simpson J.R."/>
            <person name="Lauterbach L."/>
            <person name="Steele A.D."/>
            <person name="Gui C."/>
            <person name="Meng S."/>
            <person name="Li G."/>
            <person name="Viehrig K."/>
            <person name="Ye F."/>
            <person name="Su P."/>
            <person name="Kiefer A.F."/>
            <person name="Nichols A."/>
            <person name="Cepeda A.J."/>
            <person name="Yan W."/>
            <person name="Fan B."/>
            <person name="Jiang Y."/>
            <person name="Adhikari A."/>
            <person name="Zheng C.-J."/>
            <person name="Schuster L."/>
            <person name="Cowan T.M."/>
            <person name="Smanski M.J."/>
            <person name="Chevrette M.G."/>
            <person name="De Carvalho L.P.S."/>
            <person name="Shen B."/>
        </authorList>
    </citation>
    <scope>NUCLEOTIDE SEQUENCE [LARGE SCALE GENOMIC DNA]</scope>
    <source>
        <strain evidence="4 5">NPDC050403</strain>
    </source>
</reference>
<feature type="domain" description="Xaa-Pro dipeptidyl-peptidase C-terminal" evidence="3">
    <location>
        <begin position="343"/>
        <end position="504"/>
    </location>
</feature>
<dbReference type="NCBIfam" id="TIGR00976">
    <property type="entry name" value="CocE_NonD"/>
    <property type="match status" value="1"/>
</dbReference>
<dbReference type="InterPro" id="IPR000383">
    <property type="entry name" value="Xaa-Pro-like_dom"/>
</dbReference>
<dbReference type="InterPro" id="IPR013736">
    <property type="entry name" value="Xaa-Pro_dipept_C"/>
</dbReference>
<dbReference type="Gene3D" id="3.40.50.1820">
    <property type="entry name" value="alpha/beta hydrolase"/>
    <property type="match status" value="2"/>
</dbReference>
<evidence type="ECO:0000313" key="4">
    <source>
        <dbReference type="EMBL" id="MEV0706461.1"/>
    </source>
</evidence>
<name>A0ABV3FM36_9NOCA</name>
<dbReference type="InterPro" id="IPR005674">
    <property type="entry name" value="CocE/Ser_esterase"/>
</dbReference>
<evidence type="ECO:0000256" key="2">
    <source>
        <dbReference type="SAM" id="SignalP"/>
    </source>
</evidence>
<keyword evidence="2" id="KW-0732">Signal</keyword>